<dbReference type="AlphaFoldDB" id="A0A4Z2HAP7"/>
<organism evidence="1 2">
    <name type="scientific">Liparis tanakae</name>
    <name type="common">Tanaka's snailfish</name>
    <dbReference type="NCBI Taxonomy" id="230148"/>
    <lineage>
        <taxon>Eukaryota</taxon>
        <taxon>Metazoa</taxon>
        <taxon>Chordata</taxon>
        <taxon>Craniata</taxon>
        <taxon>Vertebrata</taxon>
        <taxon>Euteleostomi</taxon>
        <taxon>Actinopterygii</taxon>
        <taxon>Neopterygii</taxon>
        <taxon>Teleostei</taxon>
        <taxon>Neoteleostei</taxon>
        <taxon>Acanthomorphata</taxon>
        <taxon>Eupercaria</taxon>
        <taxon>Perciformes</taxon>
        <taxon>Cottioidei</taxon>
        <taxon>Cottales</taxon>
        <taxon>Liparidae</taxon>
        <taxon>Liparis</taxon>
    </lineage>
</organism>
<evidence type="ECO:0000313" key="2">
    <source>
        <dbReference type="Proteomes" id="UP000314294"/>
    </source>
</evidence>
<sequence>MAEDLEAEGRVVLLEQHIGLTKRPTQRRGGRRVGGVWEESGSRRFRLTASPTVPSGVSGHVTFTVQANGPLRRQGGVTREMLLSPLRTSTVSGPVELNSFTNLHLLKERT</sequence>
<gene>
    <name evidence="1" type="ORF">EYF80_026911</name>
</gene>
<dbReference type="EMBL" id="SRLO01000285">
    <property type="protein sequence ID" value="TNN62836.1"/>
    <property type="molecule type" value="Genomic_DNA"/>
</dbReference>
<accession>A0A4Z2HAP7</accession>
<dbReference type="Proteomes" id="UP000314294">
    <property type="component" value="Unassembled WGS sequence"/>
</dbReference>
<keyword evidence="2" id="KW-1185">Reference proteome</keyword>
<name>A0A4Z2HAP7_9TELE</name>
<protein>
    <submittedName>
        <fullName evidence="1">Uncharacterized protein</fullName>
    </submittedName>
</protein>
<reference evidence="1 2" key="1">
    <citation type="submission" date="2019-03" db="EMBL/GenBank/DDBJ databases">
        <title>First draft genome of Liparis tanakae, snailfish: a comprehensive survey of snailfish specific genes.</title>
        <authorList>
            <person name="Kim W."/>
            <person name="Song I."/>
            <person name="Jeong J.-H."/>
            <person name="Kim D."/>
            <person name="Kim S."/>
            <person name="Ryu S."/>
            <person name="Song J.Y."/>
            <person name="Lee S.K."/>
        </authorList>
    </citation>
    <scope>NUCLEOTIDE SEQUENCE [LARGE SCALE GENOMIC DNA]</scope>
    <source>
        <tissue evidence="1">Muscle</tissue>
    </source>
</reference>
<comment type="caution">
    <text evidence="1">The sequence shown here is derived from an EMBL/GenBank/DDBJ whole genome shotgun (WGS) entry which is preliminary data.</text>
</comment>
<proteinExistence type="predicted"/>
<evidence type="ECO:0000313" key="1">
    <source>
        <dbReference type="EMBL" id="TNN62836.1"/>
    </source>
</evidence>